<feature type="transmembrane region" description="Helical" evidence="1">
    <location>
        <begin position="98"/>
        <end position="124"/>
    </location>
</feature>
<comment type="caution">
    <text evidence="2">The sequence shown here is derived from an EMBL/GenBank/DDBJ whole genome shotgun (WGS) entry which is preliminary data.</text>
</comment>
<evidence type="ECO:0008006" key="4">
    <source>
        <dbReference type="Google" id="ProtNLM"/>
    </source>
</evidence>
<organism evidence="2 3">
    <name type="scientific">Candidatus Uhrbacteria bacterium CG10_big_fil_rev_8_21_14_0_10_48_16</name>
    <dbReference type="NCBI Taxonomy" id="1975038"/>
    <lineage>
        <taxon>Bacteria</taxon>
        <taxon>Candidatus Uhriibacteriota</taxon>
    </lineage>
</organism>
<keyword evidence="1" id="KW-0812">Transmembrane</keyword>
<evidence type="ECO:0000256" key="1">
    <source>
        <dbReference type="SAM" id="Phobius"/>
    </source>
</evidence>
<keyword evidence="1" id="KW-1133">Transmembrane helix</keyword>
<gene>
    <name evidence="2" type="ORF">COV05_03725</name>
</gene>
<feature type="transmembrane region" description="Helical" evidence="1">
    <location>
        <begin position="74"/>
        <end position="92"/>
    </location>
</feature>
<dbReference type="EMBL" id="PFEU01000018">
    <property type="protein sequence ID" value="PJE76450.1"/>
    <property type="molecule type" value="Genomic_DNA"/>
</dbReference>
<dbReference type="AlphaFoldDB" id="A0A2M8LG68"/>
<protein>
    <recommendedName>
        <fullName evidence="4">Rod shape-determining protein MreD</fullName>
    </recommendedName>
</protein>
<reference evidence="3" key="1">
    <citation type="submission" date="2017-09" db="EMBL/GenBank/DDBJ databases">
        <title>Depth-based differentiation of microbial function through sediment-hosted aquifers and enrichment of novel symbionts in the deep terrestrial subsurface.</title>
        <authorList>
            <person name="Probst A.J."/>
            <person name="Ladd B."/>
            <person name="Jarett J.K."/>
            <person name="Geller-Mcgrath D.E."/>
            <person name="Sieber C.M.K."/>
            <person name="Emerson J.B."/>
            <person name="Anantharaman K."/>
            <person name="Thomas B.C."/>
            <person name="Malmstrom R."/>
            <person name="Stieglmeier M."/>
            <person name="Klingl A."/>
            <person name="Woyke T."/>
            <person name="Ryan C.M."/>
            <person name="Banfield J.F."/>
        </authorList>
    </citation>
    <scope>NUCLEOTIDE SEQUENCE [LARGE SCALE GENOMIC DNA]</scope>
</reference>
<proteinExistence type="predicted"/>
<keyword evidence="1" id="KW-0472">Membrane</keyword>
<evidence type="ECO:0000313" key="2">
    <source>
        <dbReference type="EMBL" id="PJE76450.1"/>
    </source>
</evidence>
<dbReference type="Proteomes" id="UP000231436">
    <property type="component" value="Unassembled WGS sequence"/>
</dbReference>
<evidence type="ECO:0000313" key="3">
    <source>
        <dbReference type="Proteomes" id="UP000231436"/>
    </source>
</evidence>
<name>A0A2M8LG68_9BACT</name>
<sequence length="172" mass="19703">MIRAILLILALIILFTVQVSFIQALPFPFDRIPLVLVVTIYLYQYETRTVVWWWLISYGLVLDVLAISYAPLEVLSYTIVSFSMILLVQHIFTNKSFYGVTATALLSLVVLSISQLGTSVLYHLSGSTQLIWRNILFTNVWAGLFACLLLLFIFPSLKKSWGHIERFVLNRI</sequence>
<feature type="transmembrane region" description="Helical" evidence="1">
    <location>
        <begin position="136"/>
        <end position="157"/>
    </location>
</feature>
<feature type="transmembrane region" description="Helical" evidence="1">
    <location>
        <begin position="51"/>
        <end position="67"/>
    </location>
</feature>
<accession>A0A2M8LG68</accession>